<name>A0ABX9YEQ6_9BURK</name>
<keyword evidence="3" id="KW-1185">Reference proteome</keyword>
<evidence type="ECO:0000313" key="3">
    <source>
        <dbReference type="Proteomes" id="UP000281098"/>
    </source>
</evidence>
<feature type="region of interest" description="Disordered" evidence="1">
    <location>
        <begin position="57"/>
        <end position="121"/>
    </location>
</feature>
<organism evidence="2 3">
    <name type="scientific">Burkholderia stagnalis</name>
    <dbReference type="NCBI Taxonomy" id="1503054"/>
    <lineage>
        <taxon>Bacteria</taxon>
        <taxon>Pseudomonadati</taxon>
        <taxon>Pseudomonadota</taxon>
        <taxon>Betaproteobacteria</taxon>
        <taxon>Burkholderiales</taxon>
        <taxon>Burkholderiaceae</taxon>
        <taxon>Burkholderia</taxon>
        <taxon>Burkholderia cepacia complex</taxon>
    </lineage>
</organism>
<protein>
    <submittedName>
        <fullName evidence="2">Uncharacterized protein</fullName>
    </submittedName>
</protein>
<feature type="compositionally biased region" description="Basic and acidic residues" evidence="1">
    <location>
        <begin position="67"/>
        <end position="76"/>
    </location>
</feature>
<accession>A0ABX9YEQ6</accession>
<sequence>MTIKALCIGCGCDDFHACWDDAHESPCFWKRVDRRAGLGVCSACPECVRAWDAGDRTARVPSGGLARSDRDSHLDFDPGTGASSTTPQPASMDAARRFAGPPSDAAATDDRAGLFHNRSSS</sequence>
<proteinExistence type="predicted"/>
<dbReference type="Proteomes" id="UP000281098">
    <property type="component" value="Unassembled WGS sequence"/>
</dbReference>
<dbReference type="EMBL" id="QTPM01000079">
    <property type="protein sequence ID" value="RQY80243.1"/>
    <property type="molecule type" value="Genomic_DNA"/>
</dbReference>
<gene>
    <name evidence="2" type="ORF">DF017_34175</name>
</gene>
<evidence type="ECO:0000256" key="1">
    <source>
        <dbReference type="SAM" id="MobiDB-lite"/>
    </source>
</evidence>
<comment type="caution">
    <text evidence="2">The sequence shown here is derived from an EMBL/GenBank/DDBJ whole genome shotgun (WGS) entry which is preliminary data.</text>
</comment>
<evidence type="ECO:0000313" key="2">
    <source>
        <dbReference type="EMBL" id="RQY80243.1"/>
    </source>
</evidence>
<reference evidence="2 3" key="1">
    <citation type="submission" date="2018-08" db="EMBL/GenBank/DDBJ databases">
        <title>Comparative analysis of Burkholderia isolates from Puerto Rico.</title>
        <authorList>
            <person name="Hall C."/>
            <person name="Sahl J."/>
            <person name="Wagner D."/>
        </authorList>
    </citation>
    <scope>NUCLEOTIDE SEQUENCE [LARGE SCALE GENOMIC DNA]</scope>
    <source>
        <strain evidence="2 3">Bp8966</strain>
    </source>
</reference>